<feature type="region of interest" description="Disordered" evidence="1">
    <location>
        <begin position="1"/>
        <end position="20"/>
    </location>
</feature>
<dbReference type="OrthoDB" id="2446735at2759"/>
<evidence type="ECO:0000256" key="1">
    <source>
        <dbReference type="SAM" id="MobiDB-lite"/>
    </source>
</evidence>
<feature type="compositionally biased region" description="Low complexity" evidence="1">
    <location>
        <begin position="1"/>
        <end position="17"/>
    </location>
</feature>
<accession>A0A9P6IL45</accession>
<reference evidence="2" key="1">
    <citation type="journal article" date="2020" name="Fungal Divers.">
        <title>Resolving the Mortierellaceae phylogeny through synthesis of multi-gene phylogenetics and phylogenomics.</title>
        <authorList>
            <person name="Vandepol N."/>
            <person name="Liber J."/>
            <person name="Desiro A."/>
            <person name="Na H."/>
            <person name="Kennedy M."/>
            <person name="Barry K."/>
            <person name="Grigoriev I.V."/>
            <person name="Miller A.N."/>
            <person name="O'Donnell K."/>
            <person name="Stajich J.E."/>
            <person name="Bonito G."/>
        </authorList>
    </citation>
    <scope>NUCLEOTIDE SEQUENCE</scope>
    <source>
        <strain evidence="2">MES-2147</strain>
    </source>
</reference>
<proteinExistence type="predicted"/>
<name>A0A9P6IL45_9FUNG</name>
<organism evidence="2 3">
    <name type="scientific">Modicella reniformis</name>
    <dbReference type="NCBI Taxonomy" id="1440133"/>
    <lineage>
        <taxon>Eukaryota</taxon>
        <taxon>Fungi</taxon>
        <taxon>Fungi incertae sedis</taxon>
        <taxon>Mucoromycota</taxon>
        <taxon>Mortierellomycotina</taxon>
        <taxon>Mortierellomycetes</taxon>
        <taxon>Mortierellales</taxon>
        <taxon>Mortierellaceae</taxon>
        <taxon>Modicella</taxon>
    </lineage>
</organism>
<dbReference type="EMBL" id="JAAAHW010010073">
    <property type="protein sequence ID" value="KAF9931165.1"/>
    <property type="molecule type" value="Genomic_DNA"/>
</dbReference>
<keyword evidence="3" id="KW-1185">Reference proteome</keyword>
<gene>
    <name evidence="2" type="ORF">BGZ65_005021</name>
</gene>
<dbReference type="Proteomes" id="UP000749646">
    <property type="component" value="Unassembled WGS sequence"/>
</dbReference>
<feature type="compositionally biased region" description="Acidic residues" evidence="1">
    <location>
        <begin position="108"/>
        <end position="117"/>
    </location>
</feature>
<evidence type="ECO:0000313" key="2">
    <source>
        <dbReference type="EMBL" id="KAF9931165.1"/>
    </source>
</evidence>
<feature type="compositionally biased region" description="Polar residues" evidence="1">
    <location>
        <begin position="142"/>
        <end position="156"/>
    </location>
</feature>
<dbReference type="AlphaFoldDB" id="A0A9P6IL45"/>
<sequence length="470" mass="53169">MSSISSNNTSNASSGSSTPIVSNEIEKKNELQEFITANFPDFGLTAFVKWAKGKSQYSNADETALFSGYKSLAVMASSSEVKGMEVVGKGMLTLFKSEKNEARAYLMEGEEKEEEHEQESSTSHKRGSVCTLGGKAKKTDQENTLQGPGVKQSTLTRPDDMNCFIDNVDVSKHLMSKRDLMLEKHEKQALESPDDLSTINFIFTAKFMRDSGLSVNVVEQLTLGSVQNDVASADIIFLTRCANLGSTNNNTQTMFQEKFEQMLILLEAPPSNWLRDLLRKYSMNSNIWSRPERNERTYSKDLIEPIVDAIYSGGITAKQYWDHFFPQTPQYQYRKLRPDHYATTDDDHPVVILEIKKPKVAKGPVKKDERKLYFLMKSALDSLLRFGNKMMALTMELRHEALYIPKTVGIINIPEDETDFGRLLGGLSTLQELRNITQSTMLAVANKQPYKKIKNLRRPSYFISHKSELE</sequence>
<evidence type="ECO:0000313" key="3">
    <source>
        <dbReference type="Proteomes" id="UP000749646"/>
    </source>
</evidence>
<protein>
    <submittedName>
        <fullName evidence="2">Uncharacterized protein</fullName>
    </submittedName>
</protein>
<feature type="region of interest" description="Disordered" evidence="1">
    <location>
        <begin position="108"/>
        <end position="156"/>
    </location>
</feature>
<comment type="caution">
    <text evidence="2">The sequence shown here is derived from an EMBL/GenBank/DDBJ whole genome shotgun (WGS) entry which is preliminary data.</text>
</comment>